<dbReference type="InterPro" id="IPR018727">
    <property type="entry name" value="DUF2267"/>
</dbReference>
<dbReference type="EMBL" id="JBFAKC010000004">
    <property type="protein sequence ID" value="MEV0708276.1"/>
    <property type="molecule type" value="Genomic_DNA"/>
</dbReference>
<dbReference type="InterPro" id="IPR038282">
    <property type="entry name" value="DUF2267_sf"/>
</dbReference>
<dbReference type="Pfam" id="PF10025">
    <property type="entry name" value="DUF2267"/>
    <property type="match status" value="1"/>
</dbReference>
<evidence type="ECO:0000313" key="1">
    <source>
        <dbReference type="EMBL" id="MEV0708276.1"/>
    </source>
</evidence>
<dbReference type="Proteomes" id="UP001551695">
    <property type="component" value="Unassembled WGS sequence"/>
</dbReference>
<gene>
    <name evidence="1" type="ORF">AB0I48_11975</name>
</gene>
<comment type="caution">
    <text evidence="1">The sequence shown here is derived from an EMBL/GenBank/DDBJ whole genome shotgun (WGS) entry which is preliminary data.</text>
</comment>
<protein>
    <submittedName>
        <fullName evidence="1">DUF2267 domain-containing protein</fullName>
    </submittedName>
</protein>
<accession>A0ABV3FS66</accession>
<organism evidence="1 2">
    <name type="scientific">Nocardia aurea</name>
    <dbReference type="NCBI Taxonomy" id="2144174"/>
    <lineage>
        <taxon>Bacteria</taxon>
        <taxon>Bacillati</taxon>
        <taxon>Actinomycetota</taxon>
        <taxon>Actinomycetes</taxon>
        <taxon>Mycobacteriales</taxon>
        <taxon>Nocardiaceae</taxon>
        <taxon>Nocardia</taxon>
    </lineage>
</organism>
<name>A0ABV3FS66_9NOCA</name>
<evidence type="ECO:0000313" key="2">
    <source>
        <dbReference type="Proteomes" id="UP001551695"/>
    </source>
</evidence>
<sequence length="224" mass="23974">MTHQDDPFAAALQTAHAWVRMVAQSIGTDDRVFAYRVLRSWLHAVRDRIGVSSSAHLAAQLPEVLRGMYYEGWVPGRVPVPHDVGAFVAQFAAEAGIEPDDVPEIAGAVTRALNDLFSPGQLNKVSAVMPIPLFRVLSGDLDGAKVRRSAPTAYSKGNGRADADRLAHLEDRVQVLGAAVALLARGAERLPIDEIEDDRMASAAQQAHRLLLAEGLVGADGAES</sequence>
<reference evidence="1 2" key="1">
    <citation type="submission" date="2024-06" db="EMBL/GenBank/DDBJ databases">
        <title>The Natural Products Discovery Center: Release of the First 8490 Sequenced Strains for Exploring Actinobacteria Biosynthetic Diversity.</title>
        <authorList>
            <person name="Kalkreuter E."/>
            <person name="Kautsar S.A."/>
            <person name="Yang D."/>
            <person name="Bader C.D."/>
            <person name="Teijaro C.N."/>
            <person name="Fluegel L."/>
            <person name="Davis C.M."/>
            <person name="Simpson J.R."/>
            <person name="Lauterbach L."/>
            <person name="Steele A.D."/>
            <person name="Gui C."/>
            <person name="Meng S."/>
            <person name="Li G."/>
            <person name="Viehrig K."/>
            <person name="Ye F."/>
            <person name="Su P."/>
            <person name="Kiefer A.F."/>
            <person name="Nichols A."/>
            <person name="Cepeda A.J."/>
            <person name="Yan W."/>
            <person name="Fan B."/>
            <person name="Jiang Y."/>
            <person name="Adhikari A."/>
            <person name="Zheng C.-J."/>
            <person name="Schuster L."/>
            <person name="Cowan T.M."/>
            <person name="Smanski M.J."/>
            <person name="Chevrette M.G."/>
            <person name="De Carvalho L.P.S."/>
            <person name="Shen B."/>
        </authorList>
    </citation>
    <scope>NUCLEOTIDE SEQUENCE [LARGE SCALE GENOMIC DNA]</scope>
    <source>
        <strain evidence="1 2">NPDC050403</strain>
    </source>
</reference>
<proteinExistence type="predicted"/>
<dbReference type="Gene3D" id="1.10.490.110">
    <property type="entry name" value="Uncharacterized conserved protein DUF2267"/>
    <property type="match status" value="1"/>
</dbReference>
<keyword evidence="2" id="KW-1185">Reference proteome</keyword>
<dbReference type="RefSeq" id="WP_357782799.1">
    <property type="nucleotide sequence ID" value="NZ_JBFAKC010000004.1"/>
</dbReference>